<dbReference type="PANTHER" id="PTHR43394">
    <property type="entry name" value="ATP-DEPENDENT PERMEASE MDL1, MITOCHONDRIAL"/>
    <property type="match status" value="1"/>
</dbReference>
<keyword evidence="7 9" id="KW-1133">Transmembrane helix</keyword>
<feature type="transmembrane region" description="Helical" evidence="9">
    <location>
        <begin position="242"/>
        <end position="263"/>
    </location>
</feature>
<evidence type="ECO:0000256" key="3">
    <source>
        <dbReference type="ARBA" id="ARBA00022475"/>
    </source>
</evidence>
<dbReference type="InterPro" id="IPR036640">
    <property type="entry name" value="ABC1_TM_sf"/>
</dbReference>
<dbReference type="EMBL" id="FOXB01000017">
    <property type="protein sequence ID" value="SFP38016.1"/>
    <property type="molecule type" value="Genomic_DNA"/>
</dbReference>
<dbReference type="Pfam" id="PF00664">
    <property type="entry name" value="ABC_membrane"/>
    <property type="match status" value="1"/>
</dbReference>
<evidence type="ECO:0000259" key="10">
    <source>
        <dbReference type="PROSITE" id="PS50893"/>
    </source>
</evidence>
<feature type="transmembrane region" description="Helical" evidence="9">
    <location>
        <begin position="160"/>
        <end position="178"/>
    </location>
</feature>
<evidence type="ECO:0000256" key="2">
    <source>
        <dbReference type="ARBA" id="ARBA00022448"/>
    </source>
</evidence>
<dbReference type="RefSeq" id="WP_092912376.1">
    <property type="nucleotide sequence ID" value="NZ_FOXB01000017.1"/>
</dbReference>
<keyword evidence="5" id="KW-0547">Nucleotide-binding</keyword>
<dbReference type="SUPFAM" id="SSF52540">
    <property type="entry name" value="P-loop containing nucleoside triphosphate hydrolases"/>
    <property type="match status" value="1"/>
</dbReference>
<keyword evidence="4 9" id="KW-0812">Transmembrane</keyword>
<dbReference type="PROSITE" id="PS50893">
    <property type="entry name" value="ABC_TRANSPORTER_2"/>
    <property type="match status" value="1"/>
</dbReference>
<proteinExistence type="predicted"/>
<dbReference type="PANTHER" id="PTHR43394:SF1">
    <property type="entry name" value="ATP-BINDING CASSETTE SUB-FAMILY B MEMBER 10, MITOCHONDRIAL"/>
    <property type="match status" value="1"/>
</dbReference>
<dbReference type="PROSITE" id="PS00211">
    <property type="entry name" value="ABC_TRANSPORTER_1"/>
    <property type="match status" value="1"/>
</dbReference>
<dbReference type="FunFam" id="3.40.50.300:FF:000221">
    <property type="entry name" value="Multidrug ABC transporter ATP-binding protein"/>
    <property type="match status" value="1"/>
</dbReference>
<dbReference type="GO" id="GO:0005524">
    <property type="term" value="F:ATP binding"/>
    <property type="evidence" value="ECO:0007669"/>
    <property type="project" value="UniProtKB-KW"/>
</dbReference>
<evidence type="ECO:0000256" key="8">
    <source>
        <dbReference type="ARBA" id="ARBA00023136"/>
    </source>
</evidence>
<dbReference type="AlphaFoldDB" id="A0A1I5PWN4"/>
<dbReference type="STRING" id="223786.SAMN05216234_11716"/>
<dbReference type="InterPro" id="IPR003439">
    <property type="entry name" value="ABC_transporter-like_ATP-bd"/>
</dbReference>
<dbReference type="Gene3D" id="1.20.1560.10">
    <property type="entry name" value="ABC transporter type 1, transmembrane domain"/>
    <property type="match status" value="1"/>
</dbReference>
<evidence type="ECO:0000256" key="4">
    <source>
        <dbReference type="ARBA" id="ARBA00022692"/>
    </source>
</evidence>
<evidence type="ECO:0000259" key="11">
    <source>
        <dbReference type="PROSITE" id="PS50929"/>
    </source>
</evidence>
<dbReference type="InterPro" id="IPR027417">
    <property type="entry name" value="P-loop_NTPase"/>
</dbReference>
<keyword evidence="2" id="KW-0813">Transport</keyword>
<evidence type="ECO:0000256" key="6">
    <source>
        <dbReference type="ARBA" id="ARBA00022840"/>
    </source>
</evidence>
<accession>A0A1I5PWN4</accession>
<gene>
    <name evidence="12" type="ORF">SAMN05216234_11716</name>
</gene>
<dbReference type="InterPro" id="IPR003593">
    <property type="entry name" value="AAA+_ATPase"/>
</dbReference>
<dbReference type="InterPro" id="IPR017871">
    <property type="entry name" value="ABC_transporter-like_CS"/>
</dbReference>
<dbReference type="CDD" id="cd18552">
    <property type="entry name" value="ABC_6TM_MsbA_like"/>
    <property type="match status" value="1"/>
</dbReference>
<evidence type="ECO:0000256" key="1">
    <source>
        <dbReference type="ARBA" id="ARBA00004651"/>
    </source>
</evidence>
<dbReference type="GO" id="GO:0005886">
    <property type="term" value="C:plasma membrane"/>
    <property type="evidence" value="ECO:0007669"/>
    <property type="project" value="UniProtKB-SubCell"/>
</dbReference>
<evidence type="ECO:0000256" key="9">
    <source>
        <dbReference type="SAM" id="Phobius"/>
    </source>
</evidence>
<feature type="transmembrane region" description="Helical" evidence="9">
    <location>
        <begin position="135"/>
        <end position="154"/>
    </location>
</feature>
<feature type="transmembrane region" description="Helical" evidence="9">
    <location>
        <begin position="20"/>
        <end position="40"/>
    </location>
</feature>
<evidence type="ECO:0000256" key="5">
    <source>
        <dbReference type="ARBA" id="ARBA00022741"/>
    </source>
</evidence>
<evidence type="ECO:0000313" key="13">
    <source>
        <dbReference type="Proteomes" id="UP000199227"/>
    </source>
</evidence>
<organism evidence="12 13">
    <name type="scientific">Hydrogenimonas thermophila</name>
    <dbReference type="NCBI Taxonomy" id="223786"/>
    <lineage>
        <taxon>Bacteria</taxon>
        <taxon>Pseudomonadati</taxon>
        <taxon>Campylobacterota</taxon>
        <taxon>Epsilonproteobacteria</taxon>
        <taxon>Campylobacterales</taxon>
        <taxon>Hydrogenimonadaceae</taxon>
        <taxon>Hydrogenimonas</taxon>
    </lineage>
</organism>
<dbReference type="PROSITE" id="PS50929">
    <property type="entry name" value="ABC_TM1F"/>
    <property type="match status" value="1"/>
</dbReference>
<name>A0A1I5PWN4_9BACT</name>
<dbReference type="SMART" id="SM00382">
    <property type="entry name" value="AAA"/>
    <property type="match status" value="1"/>
</dbReference>
<dbReference type="OrthoDB" id="9760168at2"/>
<dbReference type="InterPro" id="IPR011527">
    <property type="entry name" value="ABC1_TM_dom"/>
</dbReference>
<dbReference type="Pfam" id="PF00005">
    <property type="entry name" value="ABC_tran"/>
    <property type="match status" value="1"/>
</dbReference>
<dbReference type="SUPFAM" id="SSF90123">
    <property type="entry name" value="ABC transporter transmembrane region"/>
    <property type="match status" value="1"/>
</dbReference>
<evidence type="ECO:0000313" key="12">
    <source>
        <dbReference type="EMBL" id="SFP38016.1"/>
    </source>
</evidence>
<dbReference type="GO" id="GO:0015421">
    <property type="term" value="F:ABC-type oligopeptide transporter activity"/>
    <property type="evidence" value="ECO:0007669"/>
    <property type="project" value="TreeGrafter"/>
</dbReference>
<feature type="domain" description="ABC transmembrane type-1" evidence="11">
    <location>
        <begin position="20"/>
        <end position="303"/>
    </location>
</feature>
<sequence length="570" mass="64030">MKKFFKTYLPYYRDYKVKIVMAIIGMLLASGATAAIAYLVKPLMDRIFVEQDIQMLYILPIFIILAFVGKGLGTFMQSYALSFIGQDIIRKLRNRMLNHMMHLDMDFHFRFHSGELISRISNDILRVQTAISSDLAVVLRELVTVLALLGVVIYQSPTLALYSLIIIPLAVYPVEVISKKIKKLSHKSQELNSDLISTLSEIFANYEMIKSYNAQEYELGNFKERNKSFFTTNIKTVKVQQMLIPILELVAAIAITSVIIIGGREVLITKELTTGEFFSFLTALSLLIDPLRRISTAYSHLQDAVAANERIEQILQYKPMIISGDKILKNVQNLEFENVTLKYGDTVALENISFNAKKGEVIGLVGDSGGGKSSMVNLILRFYDPVEGVVKINGIDAREIDVKSLRDRIAIVTQRIYISNDTIAANIAYGVEPDEEKVIEALKKANLWEFVNSLENGIYTVLSEGGTNLSGGQRQRIAIARALYKSPDILILDEATSALDNKSEAAIIETIYALKKDLIVFMIAHRLTTIERADKILVFENGHIVCQGNKEQLSKDCDTFKKLYHIASNI</sequence>
<keyword evidence="3" id="KW-1003">Cell membrane</keyword>
<dbReference type="GO" id="GO:0016887">
    <property type="term" value="F:ATP hydrolysis activity"/>
    <property type="evidence" value="ECO:0007669"/>
    <property type="project" value="InterPro"/>
</dbReference>
<reference evidence="12 13" key="1">
    <citation type="submission" date="2016-10" db="EMBL/GenBank/DDBJ databases">
        <authorList>
            <person name="de Groot N.N."/>
        </authorList>
    </citation>
    <scope>NUCLEOTIDE SEQUENCE [LARGE SCALE GENOMIC DNA]</scope>
    <source>
        <strain evidence="12 13">EP1-55-1</strain>
    </source>
</reference>
<protein>
    <submittedName>
        <fullName evidence="12">ATP-binding cassette, subfamily B, MsbA</fullName>
    </submittedName>
</protein>
<feature type="domain" description="ABC transporter" evidence="10">
    <location>
        <begin position="334"/>
        <end position="566"/>
    </location>
</feature>
<dbReference type="Gene3D" id="3.40.50.300">
    <property type="entry name" value="P-loop containing nucleotide triphosphate hydrolases"/>
    <property type="match status" value="1"/>
</dbReference>
<keyword evidence="8 9" id="KW-0472">Membrane</keyword>
<comment type="subcellular location">
    <subcellularLocation>
        <location evidence="1">Cell membrane</location>
        <topology evidence="1">Multi-pass membrane protein</topology>
    </subcellularLocation>
</comment>
<keyword evidence="13" id="KW-1185">Reference proteome</keyword>
<keyword evidence="6 12" id="KW-0067">ATP-binding</keyword>
<evidence type="ECO:0000256" key="7">
    <source>
        <dbReference type="ARBA" id="ARBA00022989"/>
    </source>
</evidence>
<feature type="transmembrane region" description="Helical" evidence="9">
    <location>
        <begin position="55"/>
        <end position="85"/>
    </location>
</feature>
<dbReference type="InterPro" id="IPR039421">
    <property type="entry name" value="Type_1_exporter"/>
</dbReference>
<dbReference type="Proteomes" id="UP000199227">
    <property type="component" value="Unassembled WGS sequence"/>
</dbReference>